<dbReference type="InterPro" id="IPR003594">
    <property type="entry name" value="HATPase_dom"/>
</dbReference>
<feature type="transmembrane region" description="Helical" evidence="6">
    <location>
        <begin position="195"/>
        <end position="216"/>
    </location>
</feature>
<dbReference type="OrthoDB" id="9780487at2"/>
<comment type="catalytic activity">
    <reaction evidence="1">
        <text>ATP + protein L-histidine = ADP + protein N-phospho-L-histidine.</text>
        <dbReference type="EC" id="2.7.13.3"/>
    </reaction>
</comment>
<comment type="caution">
    <text evidence="8">The sequence shown here is derived from an EMBL/GenBank/DDBJ whole genome shotgun (WGS) entry which is preliminary data.</text>
</comment>
<dbReference type="Proteomes" id="UP000292927">
    <property type="component" value="Unassembled WGS sequence"/>
</dbReference>
<feature type="domain" description="Histidine kinase" evidence="7">
    <location>
        <begin position="292"/>
        <end position="500"/>
    </location>
</feature>
<dbReference type="AlphaFoldDB" id="A0A4Q7P3I3"/>
<keyword evidence="9" id="KW-1185">Reference proteome</keyword>
<keyword evidence="5" id="KW-0902">Two-component regulatory system</keyword>
<evidence type="ECO:0000259" key="7">
    <source>
        <dbReference type="PROSITE" id="PS50109"/>
    </source>
</evidence>
<keyword evidence="4 8" id="KW-0808">Transferase</keyword>
<keyword evidence="3" id="KW-0597">Phosphoprotein</keyword>
<dbReference type="InterPro" id="IPR005467">
    <property type="entry name" value="His_kinase_dom"/>
</dbReference>
<dbReference type="EC" id="2.7.13.3" evidence="2"/>
<keyword evidence="6" id="KW-0812">Transmembrane</keyword>
<dbReference type="Pfam" id="PF02518">
    <property type="entry name" value="HATPase_c"/>
    <property type="match status" value="1"/>
</dbReference>
<dbReference type="RefSeq" id="WP_130435600.1">
    <property type="nucleotide sequence ID" value="NZ_SGXF01000004.1"/>
</dbReference>
<dbReference type="GO" id="GO:0000155">
    <property type="term" value="F:phosphorelay sensor kinase activity"/>
    <property type="evidence" value="ECO:0007669"/>
    <property type="project" value="TreeGrafter"/>
</dbReference>
<dbReference type="PROSITE" id="PS50109">
    <property type="entry name" value="HIS_KIN"/>
    <property type="match status" value="1"/>
</dbReference>
<organism evidence="8 9">
    <name type="scientific">Cuneatibacter caecimuris</name>
    <dbReference type="NCBI Taxonomy" id="1796618"/>
    <lineage>
        <taxon>Bacteria</taxon>
        <taxon>Bacillati</taxon>
        <taxon>Bacillota</taxon>
        <taxon>Clostridia</taxon>
        <taxon>Lachnospirales</taxon>
        <taxon>Lachnospiraceae</taxon>
        <taxon>Cuneatibacter</taxon>
    </lineage>
</organism>
<feature type="transmembrane region" description="Helical" evidence="6">
    <location>
        <begin position="81"/>
        <end position="102"/>
    </location>
</feature>
<evidence type="ECO:0000256" key="6">
    <source>
        <dbReference type="SAM" id="Phobius"/>
    </source>
</evidence>
<accession>A0A4Q7P3I3</accession>
<dbReference type="SMART" id="SM00387">
    <property type="entry name" value="HATPase_c"/>
    <property type="match status" value="1"/>
</dbReference>
<name>A0A4Q7P3I3_9FIRM</name>
<dbReference type="SUPFAM" id="SSF55874">
    <property type="entry name" value="ATPase domain of HSP90 chaperone/DNA topoisomerase II/histidine kinase"/>
    <property type="match status" value="1"/>
</dbReference>
<keyword evidence="6" id="KW-1133">Transmembrane helix</keyword>
<keyword evidence="4 8" id="KW-0418">Kinase</keyword>
<evidence type="ECO:0000256" key="2">
    <source>
        <dbReference type="ARBA" id="ARBA00012438"/>
    </source>
</evidence>
<reference evidence="8 9" key="1">
    <citation type="submission" date="2019-02" db="EMBL/GenBank/DDBJ databases">
        <title>Genomic Encyclopedia of Type Strains, Phase IV (KMG-IV): sequencing the most valuable type-strain genomes for metagenomic binning, comparative biology and taxonomic classification.</title>
        <authorList>
            <person name="Goeker M."/>
        </authorList>
    </citation>
    <scope>NUCLEOTIDE SEQUENCE [LARGE SCALE GENOMIC DNA]</scope>
    <source>
        <strain evidence="8 9">DSM 29486</strain>
    </source>
</reference>
<evidence type="ECO:0000256" key="4">
    <source>
        <dbReference type="ARBA" id="ARBA00022777"/>
    </source>
</evidence>
<evidence type="ECO:0000256" key="3">
    <source>
        <dbReference type="ARBA" id="ARBA00022553"/>
    </source>
</evidence>
<evidence type="ECO:0000256" key="1">
    <source>
        <dbReference type="ARBA" id="ARBA00000085"/>
    </source>
</evidence>
<sequence length="500" mass="57588">MVIYASVFFLIFTCLAVIKNRSSRSARFLCAMMVSWFCAFLFLVFYLSRQNAYWSSVNKIFYIPPGVWNYLVLRIDMPENLLIRGMNLSVALFYYFTVRFALAFTGRNRDKKRIYLLLLIPAVLEILYFDPAAQLKLQEIFCGYSMASWSNYQMLNEVCSWIFRGQHVIYCLAGAWLLIYYYVRYPQVRFLKMYTLLNISCVVPLVVLFMALFFWLPQSLVRLTMKPGFWNYLIPSLNVGILSNSMFYVVFLVLYLLLIVLVLKFHTMEHYYQKDQINIETRMSTATMGINTLTHAMKNHIQGIRQEVDYLSEKYPQEQEIQSSAGFILDSCGICMQMLETANQQLKHKVLSMKLLPVDAAVDSVLDKWNKNSGRVPVVYQPEEKPGMAFLDEESMEEVLENLLKNAEEALRDTDGGQICIRLKKNKGWAVIEISDNGPGIAEEDREKIFIPFYSTKGSSNNWGIGLAYCHRVIKAHGGRIAVDSKVGEGTTFSVSLPLI</sequence>
<dbReference type="PANTHER" id="PTHR43547">
    <property type="entry name" value="TWO-COMPONENT HISTIDINE KINASE"/>
    <property type="match status" value="1"/>
</dbReference>
<evidence type="ECO:0000313" key="8">
    <source>
        <dbReference type="EMBL" id="RZS94491.1"/>
    </source>
</evidence>
<evidence type="ECO:0000256" key="5">
    <source>
        <dbReference type="ARBA" id="ARBA00023012"/>
    </source>
</evidence>
<gene>
    <name evidence="8" type="ORF">EV209_2334</name>
</gene>
<proteinExistence type="predicted"/>
<dbReference type="Gene3D" id="3.30.565.10">
    <property type="entry name" value="Histidine kinase-like ATPase, C-terminal domain"/>
    <property type="match status" value="1"/>
</dbReference>
<feature type="transmembrane region" description="Helical" evidence="6">
    <location>
        <begin position="26"/>
        <end position="47"/>
    </location>
</feature>
<keyword evidence="6" id="KW-0472">Membrane</keyword>
<dbReference type="CDD" id="cd00075">
    <property type="entry name" value="HATPase"/>
    <property type="match status" value="1"/>
</dbReference>
<dbReference type="EMBL" id="SGXF01000004">
    <property type="protein sequence ID" value="RZS94491.1"/>
    <property type="molecule type" value="Genomic_DNA"/>
</dbReference>
<dbReference type="InterPro" id="IPR004358">
    <property type="entry name" value="Sig_transdc_His_kin-like_C"/>
</dbReference>
<feature type="transmembrane region" description="Helical" evidence="6">
    <location>
        <begin position="114"/>
        <end position="129"/>
    </location>
</feature>
<feature type="transmembrane region" description="Helical" evidence="6">
    <location>
        <begin position="236"/>
        <end position="263"/>
    </location>
</feature>
<evidence type="ECO:0000313" key="9">
    <source>
        <dbReference type="Proteomes" id="UP000292927"/>
    </source>
</evidence>
<protein>
    <recommendedName>
        <fullName evidence="2">histidine kinase</fullName>
        <ecNumber evidence="2">2.7.13.3</ecNumber>
    </recommendedName>
</protein>
<dbReference type="PRINTS" id="PR00344">
    <property type="entry name" value="BCTRLSENSOR"/>
</dbReference>
<dbReference type="PANTHER" id="PTHR43547:SF2">
    <property type="entry name" value="HYBRID SIGNAL TRANSDUCTION HISTIDINE KINASE C"/>
    <property type="match status" value="1"/>
</dbReference>
<dbReference type="InterPro" id="IPR036890">
    <property type="entry name" value="HATPase_C_sf"/>
</dbReference>
<feature type="transmembrane region" description="Helical" evidence="6">
    <location>
        <begin position="161"/>
        <end position="183"/>
    </location>
</feature>